<organism evidence="1 2">
    <name type="scientific">Strongylus vulgaris</name>
    <name type="common">Blood worm</name>
    <dbReference type="NCBI Taxonomy" id="40348"/>
    <lineage>
        <taxon>Eukaryota</taxon>
        <taxon>Metazoa</taxon>
        <taxon>Ecdysozoa</taxon>
        <taxon>Nematoda</taxon>
        <taxon>Chromadorea</taxon>
        <taxon>Rhabditida</taxon>
        <taxon>Rhabditina</taxon>
        <taxon>Rhabditomorpha</taxon>
        <taxon>Strongyloidea</taxon>
        <taxon>Strongylidae</taxon>
        <taxon>Strongylus</taxon>
    </lineage>
</organism>
<dbReference type="OrthoDB" id="5866632at2759"/>
<name>A0A3P7J235_STRVU</name>
<protein>
    <submittedName>
        <fullName evidence="1">Uncharacterized protein</fullName>
    </submittedName>
</protein>
<reference evidence="1 2" key="1">
    <citation type="submission" date="2018-11" db="EMBL/GenBank/DDBJ databases">
        <authorList>
            <consortium name="Pathogen Informatics"/>
        </authorList>
    </citation>
    <scope>NUCLEOTIDE SEQUENCE [LARGE SCALE GENOMIC DNA]</scope>
</reference>
<evidence type="ECO:0000313" key="1">
    <source>
        <dbReference type="EMBL" id="VDM76966.1"/>
    </source>
</evidence>
<proteinExistence type="predicted"/>
<dbReference type="Proteomes" id="UP000270094">
    <property type="component" value="Unassembled WGS sequence"/>
</dbReference>
<sequence length="135" mass="14865">MLPNLGDSVTCDVPVSSRSQIPGVEGTLLADVTSPHGKNHRIVFYRDINVFAFELLEEVLAFRKVAFCAVADARVAFLELCHRKSVHSLLEFVWASIVVVVKSYNYIIRQPSASVLPLVVELPDSHHPELKGGVA</sequence>
<dbReference type="AlphaFoldDB" id="A0A3P7J235"/>
<evidence type="ECO:0000313" key="2">
    <source>
        <dbReference type="Proteomes" id="UP000270094"/>
    </source>
</evidence>
<dbReference type="EMBL" id="UYYB01098114">
    <property type="protein sequence ID" value="VDM76966.1"/>
    <property type="molecule type" value="Genomic_DNA"/>
</dbReference>
<gene>
    <name evidence="1" type="ORF">SVUK_LOCUS11964</name>
</gene>
<accession>A0A3P7J235</accession>
<keyword evidence="2" id="KW-1185">Reference proteome</keyword>